<keyword evidence="1" id="KW-0732">Signal</keyword>
<evidence type="ECO:0000313" key="2">
    <source>
        <dbReference type="EMBL" id="AUW40164.1"/>
    </source>
</evidence>
<reference evidence="2" key="1">
    <citation type="journal article" date="2018" name="Mol. Plant Pathol.">
        <title>Evolutionary analyses of the avirulence effector AvrStb6 in global populations of Zymoseptoria tritici identify candidate amino acids involved in recognition.</title>
        <authorList>
            <person name="Brunner P.C."/>
            <person name="McDonald B.A."/>
        </authorList>
    </citation>
    <scope>NUCLEOTIDE SEQUENCE</scope>
</reference>
<evidence type="ECO:0000256" key="1">
    <source>
        <dbReference type="SAM" id="SignalP"/>
    </source>
</evidence>
<feature type="signal peptide" evidence="1">
    <location>
        <begin position="1"/>
        <end position="19"/>
    </location>
</feature>
<proteinExistence type="predicted"/>
<evidence type="ECO:0000313" key="3">
    <source>
        <dbReference type="EMBL" id="QWA19225.1"/>
    </source>
</evidence>
<protein>
    <submittedName>
        <fullName evidence="2 3">AvrStb6</fullName>
    </submittedName>
</protein>
<organism evidence="2">
    <name type="scientific">Zymoseptoria tritici</name>
    <name type="common">Speckled leaf blotch fungus</name>
    <name type="synonym">Septoria tritici</name>
    <dbReference type="NCBI Taxonomy" id="1047171"/>
    <lineage>
        <taxon>Eukaryota</taxon>
        <taxon>Fungi</taxon>
        <taxon>Dikarya</taxon>
        <taxon>Ascomycota</taxon>
        <taxon>Pezizomycotina</taxon>
        <taxon>Dothideomycetes</taxon>
        <taxon>Dothideomycetidae</taxon>
        <taxon>Mycosphaerellales</taxon>
        <taxon>Mycosphaerellaceae</taxon>
        <taxon>Zymoseptoria</taxon>
    </lineage>
</organism>
<dbReference type="EMBL" id="MG019019">
    <property type="protein sequence ID" value="AUW40164.1"/>
    <property type="molecule type" value="Genomic_DNA"/>
</dbReference>
<dbReference type="EMBL" id="MT856848">
    <property type="protein sequence ID" value="QWA19225.1"/>
    <property type="molecule type" value="Genomic_DNA"/>
</dbReference>
<gene>
    <name evidence="3" type="primary">AvrStb6</name>
</gene>
<dbReference type="AlphaFoldDB" id="A0A2K9YW19"/>
<name>A0A2K9YW19_ZYMTR</name>
<accession>A0A2K9YW19</accession>
<sequence>MRSVLQGFLAFALAVGVQAKAKCGSVGDLCARGQSCCNYPEYDCFQDGQFPRCHTACGNWKFGFCHDGKQCTCQTIWGCGCV</sequence>
<reference evidence="3" key="2">
    <citation type="journal article" date="2021" name="Mol. Plant Pathol.">
        <title>Remarkable recent changes in the genetic diversity of the avirulence gene AvrStb6 in global populations of the wheat pathogen Zymoseptoria tritici.</title>
        <authorList>
            <person name="Stephens C."/>
            <person name="Olmez F."/>
            <person name="Blyth H."/>
            <person name="McDonald M."/>
            <person name="Bansal A."/>
            <person name="Turgay E.B."/>
            <person name="Hahn F."/>
            <person name="Saintenac C."/>
            <person name="Nekrasov V."/>
            <person name="Solomon P."/>
            <person name="Milgate A."/>
            <person name="Fraaije B."/>
            <person name="Rudd J."/>
            <person name="Kanyuka K."/>
        </authorList>
    </citation>
    <scope>NUCLEOTIDE SEQUENCE</scope>
    <source>
        <strain evidence="3">H20</strain>
    </source>
</reference>
<dbReference type="EMBL" id="MG019018">
    <property type="protein sequence ID" value="AUW40163.1"/>
    <property type="molecule type" value="Genomic_DNA"/>
</dbReference>
<feature type="chain" id="PRO_5014562007" evidence="1">
    <location>
        <begin position="20"/>
        <end position="82"/>
    </location>
</feature>